<protein>
    <submittedName>
        <fullName evidence="2">Uncharacterized protein</fullName>
    </submittedName>
</protein>
<proteinExistence type="predicted"/>
<feature type="compositionally biased region" description="Polar residues" evidence="1">
    <location>
        <begin position="40"/>
        <end position="50"/>
    </location>
</feature>
<dbReference type="AlphaFoldDB" id="X1P4C2"/>
<feature type="non-terminal residue" evidence="2">
    <location>
        <position position="1"/>
    </location>
</feature>
<sequence>DEPGVEATGIQSRPAQSPEPDADTQGRGDLSPQKIEFSGQGASDLSLSSP</sequence>
<reference evidence="2" key="1">
    <citation type="journal article" date="2014" name="Front. Microbiol.">
        <title>High frequency of phylogenetically diverse reductive dehalogenase-homologous genes in deep subseafloor sedimentary metagenomes.</title>
        <authorList>
            <person name="Kawai M."/>
            <person name="Futagami T."/>
            <person name="Toyoda A."/>
            <person name="Takaki Y."/>
            <person name="Nishi S."/>
            <person name="Hori S."/>
            <person name="Arai W."/>
            <person name="Tsubouchi T."/>
            <person name="Morono Y."/>
            <person name="Uchiyama I."/>
            <person name="Ito T."/>
            <person name="Fujiyama A."/>
            <person name="Inagaki F."/>
            <person name="Takami H."/>
        </authorList>
    </citation>
    <scope>NUCLEOTIDE SEQUENCE</scope>
    <source>
        <strain evidence="2">Expedition CK06-06</strain>
    </source>
</reference>
<evidence type="ECO:0000313" key="2">
    <source>
        <dbReference type="EMBL" id="GAI33885.1"/>
    </source>
</evidence>
<accession>X1P4C2</accession>
<gene>
    <name evidence="2" type="ORF">S06H3_47376</name>
</gene>
<organism evidence="2">
    <name type="scientific">marine sediment metagenome</name>
    <dbReference type="NCBI Taxonomy" id="412755"/>
    <lineage>
        <taxon>unclassified sequences</taxon>
        <taxon>metagenomes</taxon>
        <taxon>ecological metagenomes</taxon>
    </lineage>
</organism>
<feature type="region of interest" description="Disordered" evidence="1">
    <location>
        <begin position="1"/>
        <end position="50"/>
    </location>
</feature>
<dbReference type="EMBL" id="BARV01029754">
    <property type="protein sequence ID" value="GAI33885.1"/>
    <property type="molecule type" value="Genomic_DNA"/>
</dbReference>
<name>X1P4C2_9ZZZZ</name>
<comment type="caution">
    <text evidence="2">The sequence shown here is derived from an EMBL/GenBank/DDBJ whole genome shotgun (WGS) entry which is preliminary data.</text>
</comment>
<evidence type="ECO:0000256" key="1">
    <source>
        <dbReference type="SAM" id="MobiDB-lite"/>
    </source>
</evidence>